<comment type="caution">
    <text evidence="5">The sequence shown here is derived from an EMBL/GenBank/DDBJ whole genome shotgun (WGS) entry which is preliminary data.</text>
</comment>
<keyword evidence="2" id="KW-0238">DNA-binding</keyword>
<evidence type="ECO:0000313" key="5">
    <source>
        <dbReference type="EMBL" id="HIV10295.1"/>
    </source>
</evidence>
<dbReference type="PANTHER" id="PTHR43280">
    <property type="entry name" value="ARAC-FAMILY TRANSCRIPTIONAL REGULATOR"/>
    <property type="match status" value="1"/>
</dbReference>
<dbReference type="PROSITE" id="PS01124">
    <property type="entry name" value="HTH_ARAC_FAMILY_2"/>
    <property type="match status" value="1"/>
</dbReference>
<keyword evidence="3" id="KW-0804">Transcription</keyword>
<dbReference type="PANTHER" id="PTHR43280:SF2">
    <property type="entry name" value="HTH-TYPE TRANSCRIPTIONAL REGULATOR EXSA"/>
    <property type="match status" value="1"/>
</dbReference>
<dbReference type="InterPro" id="IPR018062">
    <property type="entry name" value="HTH_AraC-typ_CS"/>
</dbReference>
<gene>
    <name evidence="5" type="ORF">IAD28_01170</name>
</gene>
<dbReference type="InterPro" id="IPR020449">
    <property type="entry name" value="Tscrpt_reg_AraC-type_HTH"/>
</dbReference>
<evidence type="ECO:0000256" key="3">
    <source>
        <dbReference type="ARBA" id="ARBA00023163"/>
    </source>
</evidence>
<evidence type="ECO:0000259" key="4">
    <source>
        <dbReference type="PROSITE" id="PS01124"/>
    </source>
</evidence>
<dbReference type="InterPro" id="IPR018060">
    <property type="entry name" value="HTH_AraC"/>
</dbReference>
<dbReference type="AlphaFoldDB" id="A0A9D1NQL4"/>
<proteinExistence type="predicted"/>
<dbReference type="EMBL" id="DVOL01000013">
    <property type="protein sequence ID" value="HIV10295.1"/>
    <property type="molecule type" value="Genomic_DNA"/>
</dbReference>
<dbReference type="InterPro" id="IPR003313">
    <property type="entry name" value="AraC-bd"/>
</dbReference>
<dbReference type="InterPro" id="IPR009057">
    <property type="entry name" value="Homeodomain-like_sf"/>
</dbReference>
<dbReference type="SMART" id="SM00342">
    <property type="entry name" value="HTH_ARAC"/>
    <property type="match status" value="1"/>
</dbReference>
<feature type="domain" description="HTH araC/xylS-type" evidence="4">
    <location>
        <begin position="179"/>
        <end position="279"/>
    </location>
</feature>
<dbReference type="PRINTS" id="PR00032">
    <property type="entry name" value="HTHARAC"/>
</dbReference>
<dbReference type="InterPro" id="IPR014710">
    <property type="entry name" value="RmlC-like_jellyroll"/>
</dbReference>
<dbReference type="InterPro" id="IPR037923">
    <property type="entry name" value="HTH-like"/>
</dbReference>
<dbReference type="Gene3D" id="1.10.10.60">
    <property type="entry name" value="Homeodomain-like"/>
    <property type="match status" value="1"/>
</dbReference>
<accession>A0A9D1NQL4</accession>
<reference evidence="5" key="1">
    <citation type="submission" date="2020-10" db="EMBL/GenBank/DDBJ databases">
        <authorList>
            <person name="Gilroy R."/>
        </authorList>
    </citation>
    <scope>NUCLEOTIDE SEQUENCE</scope>
    <source>
        <strain evidence="5">1370</strain>
    </source>
</reference>
<dbReference type="SUPFAM" id="SSF51215">
    <property type="entry name" value="Regulatory protein AraC"/>
    <property type="match status" value="1"/>
</dbReference>
<evidence type="ECO:0000256" key="2">
    <source>
        <dbReference type="ARBA" id="ARBA00023125"/>
    </source>
</evidence>
<dbReference type="SUPFAM" id="SSF46689">
    <property type="entry name" value="Homeodomain-like"/>
    <property type="match status" value="1"/>
</dbReference>
<dbReference type="GO" id="GO:0043565">
    <property type="term" value="F:sequence-specific DNA binding"/>
    <property type="evidence" value="ECO:0007669"/>
    <property type="project" value="InterPro"/>
</dbReference>
<dbReference type="Pfam" id="PF02311">
    <property type="entry name" value="AraC_binding"/>
    <property type="match status" value="1"/>
</dbReference>
<dbReference type="Pfam" id="PF12833">
    <property type="entry name" value="HTH_18"/>
    <property type="match status" value="1"/>
</dbReference>
<dbReference type="GO" id="GO:0003700">
    <property type="term" value="F:DNA-binding transcription factor activity"/>
    <property type="evidence" value="ECO:0007669"/>
    <property type="project" value="InterPro"/>
</dbReference>
<sequence length="284" mass="31985">MKYRELGISFKIDDSRFTVQNISLEKHLSPMPKHSHSKNSFELHYVPSGSGVLVCEGREYQIRPGCLFMTGPGVEHEQLASPSSQFTEYCVYLKASGGSKEPPGDIASRFIRTAFWFGYDDGSVHKLMLSLFSELRSSLPGREQIIIAIMTQLVVSMVRLYQRSKGTDRPEQDGGIGAEPNYLAIEEAFLYDYSSLTLESLAGRLGLSKRQTERLLMRHYSKSFRRKKEEARMNAAVTLLREDMSIEDAAQRLGYSSSSHFSSAFKAYYGITPSGYKGRLKKGL</sequence>
<reference evidence="5" key="2">
    <citation type="journal article" date="2021" name="PeerJ">
        <title>Extensive microbial diversity within the chicken gut microbiome revealed by metagenomics and culture.</title>
        <authorList>
            <person name="Gilroy R."/>
            <person name="Ravi A."/>
            <person name="Getino M."/>
            <person name="Pursley I."/>
            <person name="Horton D.L."/>
            <person name="Alikhan N.F."/>
            <person name="Baker D."/>
            <person name="Gharbi K."/>
            <person name="Hall N."/>
            <person name="Watson M."/>
            <person name="Adriaenssens E.M."/>
            <person name="Foster-Nyarko E."/>
            <person name="Jarju S."/>
            <person name="Secka A."/>
            <person name="Antonio M."/>
            <person name="Oren A."/>
            <person name="Chaudhuri R.R."/>
            <person name="La Ragione R."/>
            <person name="Hildebrand F."/>
            <person name="Pallen M.J."/>
        </authorList>
    </citation>
    <scope>NUCLEOTIDE SEQUENCE</scope>
    <source>
        <strain evidence="5">1370</strain>
    </source>
</reference>
<dbReference type="PROSITE" id="PS00041">
    <property type="entry name" value="HTH_ARAC_FAMILY_1"/>
    <property type="match status" value="1"/>
</dbReference>
<evidence type="ECO:0000256" key="1">
    <source>
        <dbReference type="ARBA" id="ARBA00023015"/>
    </source>
</evidence>
<evidence type="ECO:0000313" key="6">
    <source>
        <dbReference type="Proteomes" id="UP000823960"/>
    </source>
</evidence>
<protein>
    <submittedName>
        <fullName evidence="5">AraC family transcriptional regulator</fullName>
    </submittedName>
</protein>
<dbReference type="Proteomes" id="UP000823960">
    <property type="component" value="Unassembled WGS sequence"/>
</dbReference>
<organism evidence="5 6">
    <name type="scientific">Candidatus Faeciplasma avium</name>
    <dbReference type="NCBI Taxonomy" id="2840798"/>
    <lineage>
        <taxon>Bacteria</taxon>
        <taxon>Bacillati</taxon>
        <taxon>Bacillota</taxon>
        <taxon>Clostridia</taxon>
        <taxon>Eubacteriales</taxon>
        <taxon>Oscillospiraceae</taxon>
        <taxon>Oscillospiraceae incertae sedis</taxon>
        <taxon>Candidatus Faeciplasma</taxon>
    </lineage>
</organism>
<name>A0A9D1NQL4_9FIRM</name>
<dbReference type="Gene3D" id="2.60.120.10">
    <property type="entry name" value="Jelly Rolls"/>
    <property type="match status" value="1"/>
</dbReference>
<keyword evidence="1" id="KW-0805">Transcription regulation</keyword>